<dbReference type="AlphaFoldDB" id="A0A662Z910"/>
<evidence type="ECO:0000259" key="1">
    <source>
        <dbReference type="Pfam" id="PF06114"/>
    </source>
</evidence>
<organism evidence="2 3">
    <name type="scientific">Succinivibrio dextrinosolvens</name>
    <dbReference type="NCBI Taxonomy" id="83771"/>
    <lineage>
        <taxon>Bacteria</taxon>
        <taxon>Pseudomonadati</taxon>
        <taxon>Pseudomonadota</taxon>
        <taxon>Gammaproteobacteria</taxon>
        <taxon>Aeromonadales</taxon>
        <taxon>Succinivibrionaceae</taxon>
        <taxon>Succinivibrio</taxon>
    </lineage>
</organism>
<gene>
    <name evidence="2" type="ORF">SAMN04487865_100330</name>
</gene>
<dbReference type="InterPro" id="IPR010359">
    <property type="entry name" value="IrrE_HExxH"/>
</dbReference>
<accession>A0A662Z910</accession>
<dbReference type="RefSeq" id="WP_074838622.1">
    <property type="nucleotide sequence ID" value="NZ_CP047056.1"/>
</dbReference>
<dbReference type="Proteomes" id="UP000243374">
    <property type="component" value="Unassembled WGS sequence"/>
</dbReference>
<dbReference type="EMBL" id="FOSF01000003">
    <property type="protein sequence ID" value="SFJ81573.1"/>
    <property type="molecule type" value="Genomic_DNA"/>
</dbReference>
<name>A0A662Z910_9GAMM</name>
<reference evidence="2 3" key="1">
    <citation type="submission" date="2016-10" db="EMBL/GenBank/DDBJ databases">
        <authorList>
            <person name="Varghese N."/>
            <person name="Submissions S."/>
        </authorList>
    </citation>
    <scope>NUCLEOTIDE SEQUENCE [LARGE SCALE GENOMIC DNA]</scope>
    <source>
        <strain evidence="2 3">22B</strain>
    </source>
</reference>
<dbReference type="OrthoDB" id="9796786at2"/>
<evidence type="ECO:0000313" key="2">
    <source>
        <dbReference type="EMBL" id="SFJ81573.1"/>
    </source>
</evidence>
<proteinExistence type="predicted"/>
<protein>
    <recommendedName>
        <fullName evidence="1">IrrE N-terminal-like domain-containing protein</fullName>
    </recommendedName>
</protein>
<feature type="domain" description="IrrE N-terminal-like" evidence="1">
    <location>
        <begin position="38"/>
        <end position="91"/>
    </location>
</feature>
<evidence type="ECO:0000313" key="3">
    <source>
        <dbReference type="Proteomes" id="UP000243374"/>
    </source>
</evidence>
<sequence length="139" mass="16036">MSLVVLPYLKNSGINGAVKKIGSRLLLMVNDRRGYADTLWFTLFHEIGHVINKDYGIFIAGESEEQADLFAKNMLIPKEQYKDFINNNSRITKESIKVFADLIGRDPGIVLGRLLYDKIIPYTEAKTFEELRYKYRITN</sequence>
<keyword evidence="3" id="KW-1185">Reference proteome</keyword>
<dbReference type="Pfam" id="PF06114">
    <property type="entry name" value="Peptidase_M78"/>
    <property type="match status" value="1"/>
</dbReference>